<dbReference type="EMBL" id="CM044702">
    <property type="protein sequence ID" value="KAI5678722.1"/>
    <property type="molecule type" value="Genomic_DNA"/>
</dbReference>
<sequence length="341" mass="40236">MNPLNKIETFEEESQLQHRRRSVNPQLGAWAHGSFKDAVRDNRASPIYTSEEDEEIDCEIFEVEEVLGHKHPWILWPPSDIYGCKDYIYKKLWAPWRKALIVKVLEDNYHTLEQGLQIVLGHYLTVARWRLNFKPSSDVISTTIVWVRFQEMPMELFDEEFLMSLGNKLGKPIRSGPKDIARFRREICEGLRTYQLEETIDFIQKHVRLSPKNPRSLQRYWQAVDRDWGSLGGKNLGNQEPIKKERDIWAIDDSTTVLKRKMDVWRLQMIWTRELPRGTKQTKDQQVKDKPPESNQEGRKDDTGSRNNICQTITKDAKKNQTKEYLRSHPYSKTDVMDTAY</sequence>
<reference evidence="2" key="1">
    <citation type="journal article" date="2023" name="Nat. Plants">
        <title>Single-cell RNA sequencing provides a high-resolution roadmap for understanding the multicellular compartmentation of specialized metabolism.</title>
        <authorList>
            <person name="Sun S."/>
            <person name="Shen X."/>
            <person name="Li Y."/>
            <person name="Li Y."/>
            <person name="Wang S."/>
            <person name="Li R."/>
            <person name="Zhang H."/>
            <person name="Shen G."/>
            <person name="Guo B."/>
            <person name="Wei J."/>
            <person name="Xu J."/>
            <person name="St-Pierre B."/>
            <person name="Chen S."/>
            <person name="Sun C."/>
        </authorList>
    </citation>
    <scope>NUCLEOTIDE SEQUENCE [LARGE SCALE GENOMIC DNA]</scope>
</reference>
<name>A0ACC0C1F5_CATRO</name>
<evidence type="ECO:0000313" key="1">
    <source>
        <dbReference type="EMBL" id="KAI5678722.1"/>
    </source>
</evidence>
<dbReference type="Proteomes" id="UP001060085">
    <property type="component" value="Linkage Group LG02"/>
</dbReference>
<comment type="caution">
    <text evidence="1">The sequence shown here is derived from an EMBL/GenBank/DDBJ whole genome shotgun (WGS) entry which is preliminary data.</text>
</comment>
<evidence type="ECO:0000313" key="2">
    <source>
        <dbReference type="Proteomes" id="UP001060085"/>
    </source>
</evidence>
<proteinExistence type="predicted"/>
<protein>
    <submittedName>
        <fullName evidence="1">Uncharacterized protein</fullName>
    </submittedName>
</protein>
<keyword evidence="2" id="KW-1185">Reference proteome</keyword>
<accession>A0ACC0C1F5</accession>
<gene>
    <name evidence="1" type="ORF">M9H77_09672</name>
</gene>
<organism evidence="1 2">
    <name type="scientific">Catharanthus roseus</name>
    <name type="common">Madagascar periwinkle</name>
    <name type="synonym">Vinca rosea</name>
    <dbReference type="NCBI Taxonomy" id="4058"/>
    <lineage>
        <taxon>Eukaryota</taxon>
        <taxon>Viridiplantae</taxon>
        <taxon>Streptophyta</taxon>
        <taxon>Embryophyta</taxon>
        <taxon>Tracheophyta</taxon>
        <taxon>Spermatophyta</taxon>
        <taxon>Magnoliopsida</taxon>
        <taxon>eudicotyledons</taxon>
        <taxon>Gunneridae</taxon>
        <taxon>Pentapetalae</taxon>
        <taxon>asterids</taxon>
        <taxon>lamiids</taxon>
        <taxon>Gentianales</taxon>
        <taxon>Apocynaceae</taxon>
        <taxon>Rauvolfioideae</taxon>
        <taxon>Vinceae</taxon>
        <taxon>Catharanthinae</taxon>
        <taxon>Catharanthus</taxon>
    </lineage>
</organism>